<evidence type="ECO:0000259" key="2">
    <source>
        <dbReference type="PROSITE" id="PS51670"/>
    </source>
</evidence>
<feature type="signal peptide" evidence="1">
    <location>
        <begin position="1"/>
        <end position="23"/>
    </location>
</feature>
<keyword evidence="1" id="KW-0732">Signal</keyword>
<dbReference type="EMBL" id="JAGRRH010000009">
    <property type="protein sequence ID" value="KAG7364636.1"/>
    <property type="molecule type" value="Genomic_DNA"/>
</dbReference>
<dbReference type="InterPro" id="IPR003582">
    <property type="entry name" value="ShKT_dom"/>
</dbReference>
<gene>
    <name evidence="3" type="ORF">IV203_037838</name>
</gene>
<evidence type="ECO:0000313" key="3">
    <source>
        <dbReference type="EMBL" id="KAG7364636.1"/>
    </source>
</evidence>
<feature type="domain" description="ShKT" evidence="2">
    <location>
        <begin position="63"/>
        <end position="97"/>
    </location>
</feature>
<protein>
    <submittedName>
        <fullName evidence="3">ShK domain-like protein</fullName>
    </submittedName>
</protein>
<name>A0A9K3LQ97_9STRA</name>
<comment type="caution">
    <text evidence="3">The sequence shown here is derived from an EMBL/GenBank/DDBJ whole genome shotgun (WGS) entry which is preliminary data.</text>
</comment>
<keyword evidence="4" id="KW-1185">Reference proteome</keyword>
<reference evidence="3" key="2">
    <citation type="submission" date="2021-04" db="EMBL/GenBank/DDBJ databases">
        <authorList>
            <person name="Podell S."/>
        </authorList>
    </citation>
    <scope>NUCLEOTIDE SEQUENCE</scope>
    <source>
        <strain evidence="3">Hildebrandi</strain>
    </source>
</reference>
<evidence type="ECO:0000313" key="4">
    <source>
        <dbReference type="Proteomes" id="UP000693970"/>
    </source>
</evidence>
<dbReference type="PANTHER" id="PTHR21724:SF109">
    <property type="entry name" value="SHKT DOMAIN-CONTAINING PROTEIN"/>
    <property type="match status" value="1"/>
</dbReference>
<organism evidence="3 4">
    <name type="scientific">Nitzschia inconspicua</name>
    <dbReference type="NCBI Taxonomy" id="303405"/>
    <lineage>
        <taxon>Eukaryota</taxon>
        <taxon>Sar</taxon>
        <taxon>Stramenopiles</taxon>
        <taxon>Ochrophyta</taxon>
        <taxon>Bacillariophyta</taxon>
        <taxon>Bacillariophyceae</taxon>
        <taxon>Bacillariophycidae</taxon>
        <taxon>Bacillariales</taxon>
        <taxon>Bacillariaceae</taxon>
        <taxon>Nitzschia</taxon>
    </lineage>
</organism>
<dbReference type="OrthoDB" id="291007at2759"/>
<sequence length="182" mass="20336">MTSSRTFVHCLVMLFIVPTGGMTFPSASLSAEGDIEPKTECLATDDDYSTFVCLPGEPLRIPCEDENGQCPEWAARGECSQNPAYMLPHCRKSCASCISLHPGDVPQIAPDQKTRHLVLRRLYETQEYLHYEADRNVETLRKCLNKHAECTHWWANGECSSNAAFMEAECSPACQTCDKIVQ</sequence>
<dbReference type="AlphaFoldDB" id="A0A9K3LQ97"/>
<dbReference type="SMART" id="SM00254">
    <property type="entry name" value="ShKT"/>
    <property type="match status" value="2"/>
</dbReference>
<evidence type="ECO:0000256" key="1">
    <source>
        <dbReference type="SAM" id="SignalP"/>
    </source>
</evidence>
<dbReference type="PANTHER" id="PTHR21724">
    <property type="entry name" value="SHKT DOMAIN-CONTAINING PROTEIN"/>
    <property type="match status" value="1"/>
</dbReference>
<dbReference type="Pfam" id="PF01549">
    <property type="entry name" value="ShK"/>
    <property type="match status" value="2"/>
</dbReference>
<reference evidence="3" key="1">
    <citation type="journal article" date="2021" name="Sci. Rep.">
        <title>Diploid genomic architecture of Nitzschia inconspicua, an elite biomass production diatom.</title>
        <authorList>
            <person name="Oliver A."/>
            <person name="Podell S."/>
            <person name="Pinowska A."/>
            <person name="Traller J.C."/>
            <person name="Smith S.R."/>
            <person name="McClure R."/>
            <person name="Beliaev A."/>
            <person name="Bohutskyi P."/>
            <person name="Hill E.A."/>
            <person name="Rabines A."/>
            <person name="Zheng H."/>
            <person name="Allen L.Z."/>
            <person name="Kuo A."/>
            <person name="Grigoriev I.V."/>
            <person name="Allen A.E."/>
            <person name="Hazlebeck D."/>
            <person name="Allen E.E."/>
        </authorList>
    </citation>
    <scope>NUCLEOTIDE SEQUENCE</scope>
    <source>
        <strain evidence="3">Hildebrandi</strain>
    </source>
</reference>
<proteinExistence type="predicted"/>
<accession>A0A9K3LQ97</accession>
<feature type="chain" id="PRO_5039918981" evidence="1">
    <location>
        <begin position="24"/>
        <end position="182"/>
    </location>
</feature>
<dbReference type="PROSITE" id="PS51670">
    <property type="entry name" value="SHKT"/>
    <property type="match status" value="1"/>
</dbReference>
<dbReference type="Proteomes" id="UP000693970">
    <property type="component" value="Unassembled WGS sequence"/>
</dbReference>